<keyword evidence="3" id="KW-0788">Thiol protease</keyword>
<dbReference type="PANTHER" id="PTHR48104:SF30">
    <property type="entry name" value="METACASPASE-1"/>
    <property type="match status" value="1"/>
</dbReference>
<name>A0AAD5KCD5_9FUNG</name>
<keyword evidence="2" id="KW-0053">Apoptosis</keyword>
<keyword evidence="7" id="KW-1185">Reference proteome</keyword>
<dbReference type="GO" id="GO:0006508">
    <property type="term" value="P:proteolysis"/>
    <property type="evidence" value="ECO:0007669"/>
    <property type="project" value="InterPro"/>
</dbReference>
<dbReference type="GO" id="GO:0006915">
    <property type="term" value="P:apoptotic process"/>
    <property type="evidence" value="ECO:0007669"/>
    <property type="project" value="UniProtKB-KW"/>
</dbReference>
<comment type="caution">
    <text evidence="6">The sequence shown here is derived from an EMBL/GenBank/DDBJ whole genome shotgun (WGS) entry which is preliminary data.</text>
</comment>
<dbReference type="GO" id="GO:0005737">
    <property type="term" value="C:cytoplasm"/>
    <property type="evidence" value="ECO:0007669"/>
    <property type="project" value="TreeGrafter"/>
</dbReference>
<accession>A0AAD5KCD5</accession>
<dbReference type="InterPro" id="IPR050452">
    <property type="entry name" value="Metacaspase"/>
</dbReference>
<feature type="region of interest" description="Disordered" evidence="4">
    <location>
        <begin position="28"/>
        <end position="57"/>
    </location>
</feature>
<proteinExistence type="inferred from homology"/>
<comment type="similarity">
    <text evidence="1">Belongs to the peptidase C14B family.</text>
</comment>
<protein>
    <submittedName>
        <fullName evidence="6">Caspase domain-containing protein</fullName>
    </submittedName>
</protein>
<evidence type="ECO:0000256" key="3">
    <source>
        <dbReference type="ARBA" id="ARBA00022807"/>
    </source>
</evidence>
<gene>
    <name evidence="6" type="ORF">BDA99DRAFT_492693</name>
</gene>
<evidence type="ECO:0000256" key="1">
    <source>
        <dbReference type="ARBA" id="ARBA00009005"/>
    </source>
</evidence>
<reference evidence="6" key="2">
    <citation type="submission" date="2023-02" db="EMBL/GenBank/DDBJ databases">
        <authorList>
            <consortium name="DOE Joint Genome Institute"/>
            <person name="Mondo S.J."/>
            <person name="Chang Y."/>
            <person name="Wang Y."/>
            <person name="Ahrendt S."/>
            <person name="Andreopoulos W."/>
            <person name="Barry K."/>
            <person name="Beard J."/>
            <person name="Benny G.L."/>
            <person name="Blankenship S."/>
            <person name="Bonito G."/>
            <person name="Cuomo C."/>
            <person name="Desiro A."/>
            <person name="Gervers K.A."/>
            <person name="Hundley H."/>
            <person name="Kuo A."/>
            <person name="LaButti K."/>
            <person name="Lang B.F."/>
            <person name="Lipzen A."/>
            <person name="O'Donnell K."/>
            <person name="Pangilinan J."/>
            <person name="Reynolds N."/>
            <person name="Sandor L."/>
            <person name="Smith M.W."/>
            <person name="Tsang A."/>
            <person name="Grigoriev I.V."/>
            <person name="Stajich J.E."/>
            <person name="Spatafora J.W."/>
        </authorList>
    </citation>
    <scope>NUCLEOTIDE SEQUENCE</scope>
    <source>
        <strain evidence="6">RSA 2281</strain>
    </source>
</reference>
<dbReference type="Gene3D" id="3.40.50.12660">
    <property type="match status" value="1"/>
</dbReference>
<feature type="compositionally biased region" description="Polar residues" evidence="4">
    <location>
        <begin position="31"/>
        <end position="41"/>
    </location>
</feature>
<dbReference type="InterPro" id="IPR011600">
    <property type="entry name" value="Pept_C14_caspase"/>
</dbReference>
<evidence type="ECO:0000313" key="7">
    <source>
        <dbReference type="Proteomes" id="UP001209540"/>
    </source>
</evidence>
<feature type="compositionally biased region" description="Basic and acidic residues" evidence="4">
    <location>
        <begin position="44"/>
        <end position="57"/>
    </location>
</feature>
<reference evidence="6" key="1">
    <citation type="journal article" date="2022" name="IScience">
        <title>Evolution of zygomycete secretomes and the origins of terrestrial fungal ecologies.</title>
        <authorList>
            <person name="Chang Y."/>
            <person name="Wang Y."/>
            <person name="Mondo S."/>
            <person name="Ahrendt S."/>
            <person name="Andreopoulos W."/>
            <person name="Barry K."/>
            <person name="Beard J."/>
            <person name="Benny G.L."/>
            <person name="Blankenship S."/>
            <person name="Bonito G."/>
            <person name="Cuomo C."/>
            <person name="Desiro A."/>
            <person name="Gervers K.A."/>
            <person name="Hundley H."/>
            <person name="Kuo A."/>
            <person name="LaButti K."/>
            <person name="Lang B.F."/>
            <person name="Lipzen A."/>
            <person name="O'Donnell K."/>
            <person name="Pangilinan J."/>
            <person name="Reynolds N."/>
            <person name="Sandor L."/>
            <person name="Smith M.E."/>
            <person name="Tsang A."/>
            <person name="Grigoriev I.V."/>
            <person name="Stajich J.E."/>
            <person name="Spatafora J.W."/>
        </authorList>
    </citation>
    <scope>NUCLEOTIDE SEQUENCE</scope>
    <source>
        <strain evidence="6">RSA 2281</strain>
    </source>
</reference>
<organism evidence="6 7">
    <name type="scientific">Phascolomyces articulosus</name>
    <dbReference type="NCBI Taxonomy" id="60185"/>
    <lineage>
        <taxon>Eukaryota</taxon>
        <taxon>Fungi</taxon>
        <taxon>Fungi incertae sedis</taxon>
        <taxon>Mucoromycota</taxon>
        <taxon>Mucoromycotina</taxon>
        <taxon>Mucoromycetes</taxon>
        <taxon>Mucorales</taxon>
        <taxon>Lichtheimiaceae</taxon>
        <taxon>Phascolomyces</taxon>
    </lineage>
</organism>
<evidence type="ECO:0000256" key="2">
    <source>
        <dbReference type="ARBA" id="ARBA00022703"/>
    </source>
</evidence>
<evidence type="ECO:0000259" key="5">
    <source>
        <dbReference type="Pfam" id="PF00656"/>
    </source>
</evidence>
<evidence type="ECO:0000256" key="4">
    <source>
        <dbReference type="SAM" id="MobiDB-lite"/>
    </source>
</evidence>
<dbReference type="Proteomes" id="UP001209540">
    <property type="component" value="Unassembled WGS sequence"/>
</dbReference>
<dbReference type="AlphaFoldDB" id="A0AAD5KCD5"/>
<dbReference type="Pfam" id="PF00656">
    <property type="entry name" value="Peptidase_C14"/>
    <property type="match status" value="1"/>
</dbReference>
<evidence type="ECO:0000313" key="6">
    <source>
        <dbReference type="EMBL" id="KAI9278636.1"/>
    </source>
</evidence>
<dbReference type="InterPro" id="IPR029030">
    <property type="entry name" value="Caspase-like_dom_sf"/>
</dbReference>
<dbReference type="PANTHER" id="PTHR48104">
    <property type="entry name" value="METACASPASE-4"/>
    <property type="match status" value="1"/>
</dbReference>
<dbReference type="GO" id="GO:0004197">
    <property type="term" value="F:cysteine-type endopeptidase activity"/>
    <property type="evidence" value="ECO:0007669"/>
    <property type="project" value="InterPro"/>
</dbReference>
<feature type="domain" description="Peptidase C14 caspase" evidence="5">
    <location>
        <begin position="67"/>
        <end position="350"/>
    </location>
</feature>
<sequence>MPLFHRSKKRDNVNVKSRGERLVEKYLSLVEQDNNTRSSSPESEDVKKEDGNSNKEDFAVSNCNGTKKALLIGINYTGTSAELNGCVNDAKALKEFLVDQYDFPESNIRLLTDDGEDEASHPTCTNIVNGMRWLVNEPEPNDSYFFFYSGHGTQVKDTSGDEPDGFDEAICPLDADENGVLIDDDMHELLVTPLPAGARLTAMFDCCFSGTALDLPYVYSTDGKLKNTNITKYISRNLLDAAHTYYIKQQRESAKGIIRRMSHDLLDIRHVEKMGKEQLSSAADVIMISGCKDDQYSADKPSEGHGALTSAFLGALKEDPHQTYQELLVQLRESCEKQSLRQRPQLSASHPVDLDVPFIC</sequence>
<dbReference type="EMBL" id="JAIXMP010000001">
    <property type="protein sequence ID" value="KAI9278636.1"/>
    <property type="molecule type" value="Genomic_DNA"/>
</dbReference>
<keyword evidence="3" id="KW-0645">Protease</keyword>
<dbReference type="SUPFAM" id="SSF52129">
    <property type="entry name" value="Caspase-like"/>
    <property type="match status" value="1"/>
</dbReference>
<keyword evidence="3" id="KW-0378">Hydrolase</keyword>